<dbReference type="HOGENOM" id="CLU_085403_0_0_0"/>
<gene>
    <name evidence="1" type="ordered locus">Oter_0970</name>
</gene>
<dbReference type="RefSeq" id="WP_012373796.1">
    <property type="nucleotide sequence ID" value="NC_010571.1"/>
</dbReference>
<dbReference type="STRING" id="452637.Oter_0970"/>
<proteinExistence type="predicted"/>
<evidence type="ECO:0000313" key="1">
    <source>
        <dbReference type="EMBL" id="ACB74258.1"/>
    </source>
</evidence>
<protein>
    <recommendedName>
        <fullName evidence="3">Glutamyl-tRNA synthetase</fullName>
    </recommendedName>
</protein>
<dbReference type="InterPro" id="IPR025255">
    <property type="entry name" value="DUF4202"/>
</dbReference>
<dbReference type="Pfam" id="PF13875">
    <property type="entry name" value="DUF4202"/>
    <property type="match status" value="1"/>
</dbReference>
<sequence length="201" mass="22078">MDAYARAREAIDAAHAADPNRTPAGQPAELVYANRMEAWVQRVAATPTPLLRLAARCQHLERWSVPRSTFPDGKPGYLAWRRSLYTKQAERARELLLAAGMQPAVAAEVATWVSKTGLKANAGTQALEDAACLVFLENEIAAFAAQHVDYPREKFVEIIRKTWRKMSPEAQALARQLELPPAISALVREATAAPLAPRADV</sequence>
<dbReference type="PANTHER" id="PTHR41729">
    <property type="entry name" value="GLUTAMYL-TRNA SYNTHETASE"/>
    <property type="match status" value="1"/>
</dbReference>
<dbReference type="Proteomes" id="UP000007013">
    <property type="component" value="Chromosome"/>
</dbReference>
<name>B1ZXN6_OPITP</name>
<dbReference type="OrthoDB" id="9799165at2"/>
<reference evidence="1 2" key="1">
    <citation type="journal article" date="2011" name="J. Bacteriol.">
        <title>Genome sequence of the verrucomicrobium Opitutus terrae PB90-1, an abundant inhabitant of rice paddy soil ecosystems.</title>
        <authorList>
            <person name="van Passel M.W."/>
            <person name="Kant R."/>
            <person name="Palva A."/>
            <person name="Copeland A."/>
            <person name="Lucas S."/>
            <person name="Lapidus A."/>
            <person name="Glavina del Rio T."/>
            <person name="Pitluck S."/>
            <person name="Goltsman E."/>
            <person name="Clum A."/>
            <person name="Sun H."/>
            <person name="Schmutz J."/>
            <person name="Larimer F.W."/>
            <person name="Land M.L."/>
            <person name="Hauser L."/>
            <person name="Kyrpides N."/>
            <person name="Mikhailova N."/>
            <person name="Richardson P.P."/>
            <person name="Janssen P.H."/>
            <person name="de Vos W.M."/>
            <person name="Smidt H."/>
        </authorList>
    </citation>
    <scope>NUCLEOTIDE SEQUENCE [LARGE SCALE GENOMIC DNA]</scope>
    <source>
        <strain evidence="2">DSM 11246 / JCM 15787 / PB90-1</strain>
    </source>
</reference>
<dbReference type="AlphaFoldDB" id="B1ZXN6"/>
<accession>B1ZXN6</accession>
<dbReference type="EMBL" id="CP001032">
    <property type="protein sequence ID" value="ACB74258.1"/>
    <property type="molecule type" value="Genomic_DNA"/>
</dbReference>
<keyword evidence="2" id="KW-1185">Reference proteome</keyword>
<evidence type="ECO:0008006" key="3">
    <source>
        <dbReference type="Google" id="ProtNLM"/>
    </source>
</evidence>
<dbReference type="PANTHER" id="PTHR41729:SF1">
    <property type="entry name" value="GLUTAMYL-TRNA SYNTHETASE"/>
    <property type="match status" value="1"/>
</dbReference>
<organism evidence="1 2">
    <name type="scientific">Opitutus terrae (strain DSM 11246 / JCM 15787 / PB90-1)</name>
    <dbReference type="NCBI Taxonomy" id="452637"/>
    <lineage>
        <taxon>Bacteria</taxon>
        <taxon>Pseudomonadati</taxon>
        <taxon>Verrucomicrobiota</taxon>
        <taxon>Opitutia</taxon>
        <taxon>Opitutales</taxon>
        <taxon>Opitutaceae</taxon>
        <taxon>Opitutus</taxon>
    </lineage>
</organism>
<dbReference type="eggNOG" id="COG1670">
    <property type="taxonomic scope" value="Bacteria"/>
</dbReference>
<dbReference type="KEGG" id="ote:Oter_0970"/>
<evidence type="ECO:0000313" key="2">
    <source>
        <dbReference type="Proteomes" id="UP000007013"/>
    </source>
</evidence>